<feature type="compositionally biased region" description="Basic and acidic residues" evidence="1">
    <location>
        <begin position="1"/>
        <end position="10"/>
    </location>
</feature>
<dbReference type="InterPro" id="IPR036388">
    <property type="entry name" value="WH-like_DNA-bd_sf"/>
</dbReference>
<dbReference type="VEuPathDB" id="MicrosporidiaDB:NEQG_02458"/>
<dbReference type="Pfam" id="PF13384">
    <property type="entry name" value="HTH_23"/>
    <property type="match status" value="1"/>
</dbReference>
<dbReference type="EMBL" id="GL870883">
    <property type="protein sequence ID" value="EIJ87335.1"/>
    <property type="molecule type" value="Genomic_DNA"/>
</dbReference>
<evidence type="ECO:0000313" key="3">
    <source>
        <dbReference type="Proteomes" id="UP000002872"/>
    </source>
</evidence>
<dbReference type="HOGENOM" id="CLU_158114_0_0_1"/>
<dbReference type="SUPFAM" id="SSF46689">
    <property type="entry name" value="Homeodomain-like"/>
    <property type="match status" value="1"/>
</dbReference>
<accession>I3EDN8</accession>
<dbReference type="Gene3D" id="1.10.10.10">
    <property type="entry name" value="Winged helix-like DNA-binding domain superfamily/Winged helix DNA-binding domain"/>
    <property type="match status" value="1"/>
</dbReference>
<dbReference type="Proteomes" id="UP000002872">
    <property type="component" value="Unassembled WGS sequence"/>
</dbReference>
<name>I3EDN8_NEMP3</name>
<protein>
    <recommendedName>
        <fullName evidence="4">Paired domain-containing protein</fullName>
    </recommendedName>
</protein>
<dbReference type="InterPro" id="IPR009057">
    <property type="entry name" value="Homeodomain-like_sf"/>
</dbReference>
<feature type="region of interest" description="Disordered" evidence="1">
    <location>
        <begin position="1"/>
        <end position="22"/>
    </location>
</feature>
<dbReference type="InParanoid" id="I3EDN8"/>
<evidence type="ECO:0000313" key="2">
    <source>
        <dbReference type="EMBL" id="EIJ87335.1"/>
    </source>
</evidence>
<dbReference type="OrthoDB" id="4843387at2759"/>
<evidence type="ECO:0008006" key="4">
    <source>
        <dbReference type="Google" id="ProtNLM"/>
    </source>
</evidence>
<proteinExistence type="predicted"/>
<organism evidence="2 3">
    <name type="scientific">Nematocida parisii (strain ERTm3)</name>
    <name type="common">Nematode killer fungus</name>
    <dbReference type="NCBI Taxonomy" id="935791"/>
    <lineage>
        <taxon>Eukaryota</taxon>
        <taxon>Fungi</taxon>
        <taxon>Fungi incertae sedis</taxon>
        <taxon>Microsporidia</taxon>
        <taxon>Nematocida</taxon>
    </lineage>
</organism>
<evidence type="ECO:0000256" key="1">
    <source>
        <dbReference type="SAM" id="MobiDB-lite"/>
    </source>
</evidence>
<keyword evidence="3" id="KW-1185">Reference proteome</keyword>
<reference evidence="2" key="1">
    <citation type="submission" date="2011-01" db="EMBL/GenBank/DDBJ databases">
        <title>The Genome Sequence of Nematocida parisii strain ERTm3.</title>
        <authorList>
            <consortium name="The Broad Institute Genome Sequencing Platform"/>
            <consortium name="The Broad Institute Genome Sequencing Center for Infectious Disease"/>
            <person name="Cuomo C."/>
            <person name="Troemel E."/>
            <person name="Young S.K."/>
            <person name="Zeng Q."/>
            <person name="Gargeya S."/>
            <person name="Fitzgerald M."/>
            <person name="Haas B."/>
            <person name="Abouelleil A."/>
            <person name="Alvarado L."/>
            <person name="Arachchi H.M."/>
            <person name="Berlin A."/>
            <person name="Chapman S.B."/>
            <person name="Gearin G."/>
            <person name="Goldberg J."/>
            <person name="Griggs A."/>
            <person name="Gujja S."/>
            <person name="Hansen M."/>
            <person name="Heiman D."/>
            <person name="Howarth C."/>
            <person name="Larimer J."/>
            <person name="Lui A."/>
            <person name="MacDonald P.J.P."/>
            <person name="McCowen C."/>
            <person name="Montmayeur A."/>
            <person name="Murphy C."/>
            <person name="Neiman D."/>
            <person name="Pearson M."/>
            <person name="Priest M."/>
            <person name="Roberts A."/>
            <person name="Saif S."/>
            <person name="Shea T."/>
            <person name="Sisk P."/>
            <person name="Stolte C."/>
            <person name="Sykes S."/>
            <person name="Wortman J."/>
            <person name="Nusbaum C."/>
            <person name="Birren B."/>
        </authorList>
    </citation>
    <scope>NUCLEOTIDE SEQUENCE</scope>
    <source>
        <strain evidence="2">ERTm3</strain>
    </source>
</reference>
<gene>
    <name evidence="2" type="ORF">NEQG_02458</name>
</gene>
<sequence length="91" mass="10867">MGKNRDKTESIENSNEPKYNEQQRRDMVIDLFRRGLKRVEIVKMLTMSYATVQGIISRYLKYGTVDRKKRTKLITEIAYTDLEFLEECIKK</sequence>
<dbReference type="AlphaFoldDB" id="I3EDN8"/>